<dbReference type="AlphaFoldDB" id="A0A5C5ZJA7"/>
<dbReference type="PROSITE" id="PS00108">
    <property type="entry name" value="PROTEIN_KINASE_ST"/>
    <property type="match status" value="1"/>
</dbReference>
<dbReference type="Gene3D" id="1.10.510.10">
    <property type="entry name" value="Transferase(Phosphotransferase) domain 1"/>
    <property type="match status" value="1"/>
</dbReference>
<dbReference type="InterPro" id="IPR008271">
    <property type="entry name" value="Ser/Thr_kinase_AS"/>
</dbReference>
<evidence type="ECO:0000313" key="8">
    <source>
        <dbReference type="Proteomes" id="UP000315440"/>
    </source>
</evidence>
<dbReference type="InterPro" id="IPR011009">
    <property type="entry name" value="Kinase-like_dom_sf"/>
</dbReference>
<dbReference type="Proteomes" id="UP000315440">
    <property type="component" value="Unassembled WGS sequence"/>
</dbReference>
<keyword evidence="1 7" id="KW-0808">Transferase</keyword>
<dbReference type="GO" id="GO:0005524">
    <property type="term" value="F:ATP binding"/>
    <property type="evidence" value="ECO:0007669"/>
    <property type="project" value="UniProtKB-KW"/>
</dbReference>
<sequence length="1115" mass="120791">MKEREREVSTPHQPPTQLLPGYTLIEHIGSGGYGEVWSASAPGDLVKAIKFVYGGQSEKRAEHERHALEKVKTVRHPFVLSLERIEVIDNRLLVVTELADGSVRDRFDACLATGLRGVPRDELLRYLSDAAEALDFLSTAHQLAHLDVKPENLLLLADRVKVADFGLVKSIGQTQASLVGGMTPVYAAPEVFKGAPERNSDQYSLAIVYQEMLTGAVPFPGENAAELTLQHMNHEPNLASLESGDRYAIARALAKDPNDRYASCRELVEALVNSEEGAGFDAAPSAGAPAAAPPRASRHSATEVFEEEEDAQTSGAAPILIAELEPAAAAADAGAAEFSAEGFAPSPALFVGVGGSAGHVLRCLRQGVAQQLGVDRPLATMPMLLLDTDQKSIAAANRNLDLGGGLTSEETMLLPLRRPQDYREKAELLLGWLSRRWLYNIPRSMQTDGIRPLGRLALMDHARQGFQRIRRAMTEAISEESLRGAEEATGIAFRPDALRVYVVGSISGGAGSGMLLDIAYAIRSIQARLGIEEVKLQGVLLHSTGREARRGELARVNAYSWLTEYAHLHSEGVAFPGDKCCGLPAREAGERAFDDTYLVNLGERLDNAALDAAAGEVADYLRLDTLTPTQRLLDACRAADRDDDRAATLRTFTVERRRATPQDERRRQEASVIDLLMRRWLERAEEPSDADPGTPATSQIVHGAAQFVSRHQLDATGLAGACRSALEARLGGDAQAYFASRQQTLQKLGRKPNPAAVEQALGVGLDEEGRLTVVDGQPVADLAQPVAERLTKALRDWICERANDPTERLLGADAATEWIGDHVTAVAKDVARQRQALDDELQGVVQHWKRFYTDSHDGAMMRLFRLRLDQASFEAAENTVGRLGVAVERFAEGLVSVRGLLEELRASIVEETSEALVVDGEPFEFQQSARWADALDKLIHNDHLATHGGLLGSLATKASAEELGASITHAARRLLGDRGQASSAEGLEKAGRSPSDGLPTPAWAEHGGHYWRAVAGPPAEESADNADGANAPNRVVLNDGDHYQLVEVGGVSIPHLAAEVIGRRRDYTELARRVHTRRDIDWTPLIPERVEDKDDPFAPADSSPPTSTPHATQSV</sequence>
<evidence type="ECO:0000256" key="2">
    <source>
        <dbReference type="ARBA" id="ARBA00022741"/>
    </source>
</evidence>
<evidence type="ECO:0000256" key="3">
    <source>
        <dbReference type="ARBA" id="ARBA00022777"/>
    </source>
</evidence>
<accession>A0A5C5ZJA7</accession>
<feature type="region of interest" description="Disordered" evidence="5">
    <location>
        <begin position="279"/>
        <end position="312"/>
    </location>
</feature>
<dbReference type="SUPFAM" id="SSF56112">
    <property type="entry name" value="Protein kinase-like (PK-like)"/>
    <property type="match status" value="1"/>
</dbReference>
<dbReference type="CDD" id="cd14014">
    <property type="entry name" value="STKc_PknB_like"/>
    <property type="match status" value="1"/>
</dbReference>
<keyword evidence="8" id="KW-1185">Reference proteome</keyword>
<feature type="region of interest" description="Disordered" evidence="5">
    <location>
        <begin position="1080"/>
        <end position="1115"/>
    </location>
</feature>
<feature type="region of interest" description="Disordered" evidence="5">
    <location>
        <begin position="978"/>
        <end position="1004"/>
    </location>
</feature>
<proteinExistence type="predicted"/>
<gene>
    <name evidence="7" type="ORF">Mal64_37310</name>
</gene>
<feature type="domain" description="Protein kinase" evidence="6">
    <location>
        <begin position="22"/>
        <end position="272"/>
    </location>
</feature>
<protein>
    <submittedName>
        <fullName evidence="7">Tubulin-like protein</fullName>
        <ecNumber evidence="7">2.7.11.1</ecNumber>
    </submittedName>
</protein>
<keyword evidence="4" id="KW-0067">ATP-binding</keyword>
<dbReference type="OrthoDB" id="278998at2"/>
<feature type="compositionally biased region" description="Low complexity" evidence="5">
    <location>
        <begin position="1097"/>
        <end position="1115"/>
    </location>
</feature>
<dbReference type="InterPro" id="IPR000719">
    <property type="entry name" value="Prot_kinase_dom"/>
</dbReference>
<dbReference type="EMBL" id="SJPQ01000004">
    <property type="protein sequence ID" value="TWT86901.1"/>
    <property type="molecule type" value="Genomic_DNA"/>
</dbReference>
<keyword evidence="2" id="KW-0547">Nucleotide-binding</keyword>
<dbReference type="PROSITE" id="PS50011">
    <property type="entry name" value="PROTEIN_KINASE_DOM"/>
    <property type="match status" value="1"/>
</dbReference>
<organism evidence="7 8">
    <name type="scientific">Pseudobythopirellula maris</name>
    <dbReference type="NCBI Taxonomy" id="2527991"/>
    <lineage>
        <taxon>Bacteria</taxon>
        <taxon>Pseudomonadati</taxon>
        <taxon>Planctomycetota</taxon>
        <taxon>Planctomycetia</taxon>
        <taxon>Pirellulales</taxon>
        <taxon>Lacipirellulaceae</taxon>
        <taxon>Pseudobythopirellula</taxon>
    </lineage>
</organism>
<evidence type="ECO:0000313" key="7">
    <source>
        <dbReference type="EMBL" id="TWT86901.1"/>
    </source>
</evidence>
<comment type="caution">
    <text evidence="7">The sequence shown here is derived from an EMBL/GenBank/DDBJ whole genome shotgun (WGS) entry which is preliminary data.</text>
</comment>
<dbReference type="PANTHER" id="PTHR43289:SF34">
    <property type="entry name" value="SERINE_THREONINE-PROTEIN KINASE YBDM-RELATED"/>
    <property type="match status" value="1"/>
</dbReference>
<dbReference type="SMART" id="SM00220">
    <property type="entry name" value="S_TKc"/>
    <property type="match status" value="1"/>
</dbReference>
<dbReference type="Pfam" id="PF00069">
    <property type="entry name" value="Pkinase"/>
    <property type="match status" value="1"/>
</dbReference>
<evidence type="ECO:0000259" key="6">
    <source>
        <dbReference type="PROSITE" id="PS50011"/>
    </source>
</evidence>
<reference evidence="7 8" key="1">
    <citation type="submission" date="2019-02" db="EMBL/GenBank/DDBJ databases">
        <title>Deep-cultivation of Planctomycetes and their phenomic and genomic characterization uncovers novel biology.</title>
        <authorList>
            <person name="Wiegand S."/>
            <person name="Jogler M."/>
            <person name="Boedeker C."/>
            <person name="Pinto D."/>
            <person name="Vollmers J."/>
            <person name="Rivas-Marin E."/>
            <person name="Kohn T."/>
            <person name="Peeters S.H."/>
            <person name="Heuer A."/>
            <person name="Rast P."/>
            <person name="Oberbeckmann S."/>
            <person name="Bunk B."/>
            <person name="Jeske O."/>
            <person name="Meyerdierks A."/>
            <person name="Storesund J.E."/>
            <person name="Kallscheuer N."/>
            <person name="Luecker S."/>
            <person name="Lage O.M."/>
            <person name="Pohl T."/>
            <person name="Merkel B.J."/>
            <person name="Hornburger P."/>
            <person name="Mueller R.-W."/>
            <person name="Bruemmer F."/>
            <person name="Labrenz M."/>
            <person name="Spormann A.M."/>
            <person name="Op Den Camp H."/>
            <person name="Overmann J."/>
            <person name="Amann R."/>
            <person name="Jetten M.S.M."/>
            <person name="Mascher T."/>
            <person name="Medema M.H."/>
            <person name="Devos D.P."/>
            <person name="Kaster A.-K."/>
            <person name="Ovreas L."/>
            <person name="Rohde M."/>
            <person name="Galperin M.Y."/>
            <person name="Jogler C."/>
        </authorList>
    </citation>
    <scope>NUCLEOTIDE SEQUENCE [LARGE SCALE GENOMIC DNA]</scope>
    <source>
        <strain evidence="7 8">Mal64</strain>
    </source>
</reference>
<evidence type="ECO:0000256" key="5">
    <source>
        <dbReference type="SAM" id="MobiDB-lite"/>
    </source>
</evidence>
<keyword evidence="3" id="KW-0418">Kinase</keyword>
<dbReference type="EC" id="2.7.11.1" evidence="7"/>
<dbReference type="PANTHER" id="PTHR43289">
    <property type="entry name" value="MITOGEN-ACTIVATED PROTEIN KINASE KINASE KINASE 20-RELATED"/>
    <property type="match status" value="1"/>
</dbReference>
<dbReference type="InterPro" id="IPR025904">
    <property type="entry name" value="Tubulin-like"/>
</dbReference>
<evidence type="ECO:0000256" key="1">
    <source>
        <dbReference type="ARBA" id="ARBA00022679"/>
    </source>
</evidence>
<feature type="compositionally biased region" description="Low complexity" evidence="5">
    <location>
        <begin position="282"/>
        <end position="295"/>
    </location>
</feature>
<evidence type="ECO:0000256" key="4">
    <source>
        <dbReference type="ARBA" id="ARBA00022840"/>
    </source>
</evidence>
<dbReference type="Pfam" id="PF13809">
    <property type="entry name" value="Tubulin_2"/>
    <property type="match status" value="1"/>
</dbReference>
<name>A0A5C5ZJA7_9BACT</name>
<dbReference type="GO" id="GO:0004674">
    <property type="term" value="F:protein serine/threonine kinase activity"/>
    <property type="evidence" value="ECO:0007669"/>
    <property type="project" value="UniProtKB-EC"/>
</dbReference>